<dbReference type="PANTHER" id="PTHR19376">
    <property type="entry name" value="DNA-DIRECTED RNA POLYMERASE"/>
    <property type="match status" value="1"/>
</dbReference>
<evidence type="ECO:0000259" key="7">
    <source>
        <dbReference type="Pfam" id="PF04992"/>
    </source>
</evidence>
<feature type="domain" description="RNA polymerase Rpb1" evidence="8">
    <location>
        <begin position="147"/>
        <end position="243"/>
    </location>
</feature>
<dbReference type="SUPFAM" id="SSF64484">
    <property type="entry name" value="beta and beta-prime subunits of DNA dependent RNA-polymerase"/>
    <property type="match status" value="1"/>
</dbReference>
<dbReference type="AlphaFoldDB" id="A0A0C3D8X8"/>
<evidence type="ECO:0000313" key="10">
    <source>
        <dbReference type="Proteomes" id="UP000053989"/>
    </source>
</evidence>
<dbReference type="InterPro" id="IPR038120">
    <property type="entry name" value="Rpb1_funnel_sf"/>
</dbReference>
<feature type="domain" description="RNA polymerase Rpb1" evidence="7">
    <location>
        <begin position="275"/>
        <end position="409"/>
    </location>
</feature>
<dbReference type="GO" id="GO:0006351">
    <property type="term" value="P:DNA-templated transcription"/>
    <property type="evidence" value="ECO:0007669"/>
    <property type="project" value="InterPro"/>
</dbReference>
<dbReference type="Proteomes" id="UP000053989">
    <property type="component" value="Unassembled WGS sequence"/>
</dbReference>
<dbReference type="Pfam" id="PF05000">
    <property type="entry name" value="RNA_pol_Rpb1_4"/>
    <property type="match status" value="1"/>
</dbReference>
<keyword evidence="4" id="KW-0548">Nucleotidyltransferase</keyword>
<dbReference type="InterPro" id="IPR007083">
    <property type="entry name" value="RNA_pol_Rpb1_4"/>
</dbReference>
<keyword evidence="10" id="KW-1185">Reference proteome</keyword>
<dbReference type="EMBL" id="KN822197">
    <property type="protein sequence ID" value="KIM52854.1"/>
    <property type="molecule type" value="Genomic_DNA"/>
</dbReference>
<dbReference type="GO" id="GO:0003899">
    <property type="term" value="F:DNA-directed RNA polymerase activity"/>
    <property type="evidence" value="ECO:0007669"/>
    <property type="project" value="UniProtKB-EC"/>
</dbReference>
<dbReference type="InterPro" id="IPR007075">
    <property type="entry name" value="RNA_pol_Rpb1_6"/>
</dbReference>
<organism evidence="9 10">
    <name type="scientific">Scleroderma citrinum Foug A</name>
    <dbReference type="NCBI Taxonomy" id="1036808"/>
    <lineage>
        <taxon>Eukaryota</taxon>
        <taxon>Fungi</taxon>
        <taxon>Dikarya</taxon>
        <taxon>Basidiomycota</taxon>
        <taxon>Agaricomycotina</taxon>
        <taxon>Agaricomycetes</taxon>
        <taxon>Agaricomycetidae</taxon>
        <taxon>Boletales</taxon>
        <taxon>Sclerodermatineae</taxon>
        <taxon>Sclerodermataceae</taxon>
        <taxon>Scleroderma</taxon>
    </lineage>
</organism>
<dbReference type="Gene3D" id="1.10.132.30">
    <property type="match status" value="1"/>
</dbReference>
<accession>A0A0C3D8X8</accession>
<dbReference type="PANTHER" id="PTHR19376:SF37">
    <property type="entry name" value="DNA-DIRECTED RNA POLYMERASE II SUBUNIT RPB1"/>
    <property type="match status" value="1"/>
</dbReference>
<dbReference type="Gene3D" id="1.10.274.100">
    <property type="entry name" value="RNA polymerase Rpb1, domain 3"/>
    <property type="match status" value="1"/>
</dbReference>
<keyword evidence="2" id="KW-0240">DNA-directed RNA polymerase</keyword>
<name>A0A0C3D8X8_9AGAM</name>
<evidence type="ECO:0000256" key="2">
    <source>
        <dbReference type="ARBA" id="ARBA00022478"/>
    </source>
</evidence>
<dbReference type="InterPro" id="IPR042102">
    <property type="entry name" value="RNA_pol_Rpb1_3_sf"/>
</dbReference>
<evidence type="ECO:0000256" key="5">
    <source>
        <dbReference type="ARBA" id="ARBA00023163"/>
    </source>
</evidence>
<reference evidence="9 10" key="1">
    <citation type="submission" date="2014-04" db="EMBL/GenBank/DDBJ databases">
        <authorList>
            <consortium name="DOE Joint Genome Institute"/>
            <person name="Kuo A."/>
            <person name="Kohler A."/>
            <person name="Nagy L.G."/>
            <person name="Floudas D."/>
            <person name="Copeland A."/>
            <person name="Barry K.W."/>
            <person name="Cichocki N."/>
            <person name="Veneault-Fourrey C."/>
            <person name="LaButti K."/>
            <person name="Lindquist E.A."/>
            <person name="Lipzen A."/>
            <person name="Lundell T."/>
            <person name="Morin E."/>
            <person name="Murat C."/>
            <person name="Sun H."/>
            <person name="Tunlid A."/>
            <person name="Henrissat B."/>
            <person name="Grigoriev I.V."/>
            <person name="Hibbett D.S."/>
            <person name="Martin F."/>
            <person name="Nordberg H.P."/>
            <person name="Cantor M.N."/>
            <person name="Hua S.X."/>
        </authorList>
    </citation>
    <scope>NUCLEOTIDE SEQUENCE [LARGE SCALE GENOMIC DNA]</scope>
    <source>
        <strain evidence="9 10">Foug A</strain>
    </source>
</reference>
<proteinExistence type="predicted"/>
<evidence type="ECO:0000259" key="8">
    <source>
        <dbReference type="Pfam" id="PF05000"/>
    </source>
</evidence>
<dbReference type="EC" id="2.7.7.6" evidence="1"/>
<feature type="domain" description="RNA polymerase Rpb1" evidence="6">
    <location>
        <begin position="33"/>
        <end position="129"/>
    </location>
</feature>
<evidence type="ECO:0000256" key="3">
    <source>
        <dbReference type="ARBA" id="ARBA00022679"/>
    </source>
</evidence>
<dbReference type="HOGENOM" id="CLU_665919_0_0_1"/>
<dbReference type="Gene3D" id="6.20.50.80">
    <property type="match status" value="1"/>
</dbReference>
<dbReference type="InterPro" id="IPR045867">
    <property type="entry name" value="DNA-dir_RpoC_beta_prime"/>
</dbReference>
<dbReference type="GO" id="GO:0005665">
    <property type="term" value="C:RNA polymerase II, core complex"/>
    <property type="evidence" value="ECO:0007669"/>
    <property type="project" value="TreeGrafter"/>
</dbReference>
<dbReference type="OrthoDB" id="2690549at2759"/>
<keyword evidence="3" id="KW-0808">Transferase</keyword>
<dbReference type="GO" id="GO:0003677">
    <property type="term" value="F:DNA binding"/>
    <property type="evidence" value="ECO:0007669"/>
    <property type="project" value="InterPro"/>
</dbReference>
<dbReference type="InParanoid" id="A0A0C3D8X8"/>
<keyword evidence="5" id="KW-0804">Transcription</keyword>
<dbReference type="Pfam" id="PF04983">
    <property type="entry name" value="RNA_pol_Rpb1_3"/>
    <property type="match status" value="1"/>
</dbReference>
<reference evidence="10" key="2">
    <citation type="submission" date="2015-01" db="EMBL/GenBank/DDBJ databases">
        <title>Evolutionary Origins and Diversification of the Mycorrhizal Mutualists.</title>
        <authorList>
            <consortium name="DOE Joint Genome Institute"/>
            <consortium name="Mycorrhizal Genomics Consortium"/>
            <person name="Kohler A."/>
            <person name="Kuo A."/>
            <person name="Nagy L.G."/>
            <person name="Floudas D."/>
            <person name="Copeland A."/>
            <person name="Barry K.W."/>
            <person name="Cichocki N."/>
            <person name="Veneault-Fourrey C."/>
            <person name="LaButti K."/>
            <person name="Lindquist E.A."/>
            <person name="Lipzen A."/>
            <person name="Lundell T."/>
            <person name="Morin E."/>
            <person name="Murat C."/>
            <person name="Riley R."/>
            <person name="Ohm R."/>
            <person name="Sun H."/>
            <person name="Tunlid A."/>
            <person name="Henrissat B."/>
            <person name="Grigoriev I.V."/>
            <person name="Hibbett D.S."/>
            <person name="Martin F."/>
        </authorList>
    </citation>
    <scope>NUCLEOTIDE SEQUENCE [LARGE SCALE GENOMIC DNA]</scope>
    <source>
        <strain evidence="10">Foug A</strain>
    </source>
</reference>
<evidence type="ECO:0000256" key="4">
    <source>
        <dbReference type="ARBA" id="ARBA00022695"/>
    </source>
</evidence>
<dbReference type="InterPro" id="IPR007066">
    <property type="entry name" value="RNA_pol_Rpb1_3"/>
</dbReference>
<protein>
    <recommendedName>
        <fullName evidence="1">DNA-directed RNA polymerase</fullName>
        <ecNumber evidence="1">2.7.7.6</ecNumber>
    </recommendedName>
</protein>
<gene>
    <name evidence="9" type="ORF">SCLCIDRAFT_1159770</name>
</gene>
<dbReference type="STRING" id="1036808.A0A0C3D8X8"/>
<sequence>MRHKSELSQITWVPLQENNPVIGIAEDTLCSHILTPAIIKPSLLWTGKQINCMVIHRGINIHRAPDPKSSNPIFDNGSDYEMPFGTIAKKMVCATQGDLIHVVFREKGPEATWWVFTGIQVVAKVMSYITVKISKQKVHDVIEDVYYAQLKPMSGMTICESFDSMIECELCCAQDISGQYAQKNLKEDNNVKPMATADSKGSYINILKMSICVRQQSVEGKHIPFGFHHQTLPHFNKDDFSPRPGLVEALKDIMVHYDLTVRNSLGDLIQFIYATKINTFALSNKAFEHKYWVDVMDKEGGFPPGVLQIGIDDSSLELQAKLNKEYGQLVKNRQQLCMFIFPCADGLMPHHIPANPYRIIQNAPAYIVDAVWTLTKRLLTVLGDDTLSRGAQMNISLTFQMHVRVTLAMQVPS</sequence>
<evidence type="ECO:0000313" key="9">
    <source>
        <dbReference type="EMBL" id="KIM52854.1"/>
    </source>
</evidence>
<evidence type="ECO:0000256" key="1">
    <source>
        <dbReference type="ARBA" id="ARBA00012418"/>
    </source>
</evidence>
<dbReference type="Pfam" id="PF04992">
    <property type="entry name" value="RNA_pol_Rpb1_6"/>
    <property type="match status" value="1"/>
</dbReference>
<evidence type="ECO:0000259" key="6">
    <source>
        <dbReference type="Pfam" id="PF04983"/>
    </source>
</evidence>